<dbReference type="EMBL" id="DVFJ01000013">
    <property type="protein sequence ID" value="HIQ71504.1"/>
    <property type="molecule type" value="Genomic_DNA"/>
</dbReference>
<dbReference type="InterPro" id="IPR011053">
    <property type="entry name" value="Single_hybrid_motif"/>
</dbReference>
<dbReference type="AlphaFoldDB" id="A0A9D0Z9A0"/>
<evidence type="ECO:0000256" key="3">
    <source>
        <dbReference type="SAM" id="SignalP"/>
    </source>
</evidence>
<comment type="caution">
    <text evidence="4">The sequence shown here is derived from an EMBL/GenBank/DDBJ whole genome shotgun (WGS) entry which is preliminary data.</text>
</comment>
<dbReference type="GO" id="GO:0030313">
    <property type="term" value="C:cell envelope"/>
    <property type="evidence" value="ECO:0007669"/>
    <property type="project" value="UniProtKB-SubCell"/>
</dbReference>
<evidence type="ECO:0000313" key="4">
    <source>
        <dbReference type="EMBL" id="HIQ71504.1"/>
    </source>
</evidence>
<dbReference type="CDD" id="cd06850">
    <property type="entry name" value="biotinyl_domain"/>
    <property type="match status" value="1"/>
</dbReference>
<evidence type="ECO:0000313" key="5">
    <source>
        <dbReference type="Proteomes" id="UP000886887"/>
    </source>
</evidence>
<dbReference type="Proteomes" id="UP000886887">
    <property type="component" value="Unassembled WGS sequence"/>
</dbReference>
<protein>
    <submittedName>
        <fullName evidence="4">HlyD family efflux transporter periplasmic adaptor subunit</fullName>
    </submittedName>
</protein>
<accession>A0A9D0Z9A0</accession>
<dbReference type="PANTHER" id="PTHR32347:SF14">
    <property type="entry name" value="EFFLUX SYSTEM COMPONENT YKNX-RELATED"/>
    <property type="match status" value="1"/>
</dbReference>
<dbReference type="PANTHER" id="PTHR32347">
    <property type="entry name" value="EFFLUX SYSTEM COMPONENT YKNX-RELATED"/>
    <property type="match status" value="1"/>
</dbReference>
<keyword evidence="3" id="KW-0732">Signal</keyword>
<dbReference type="SUPFAM" id="SSF51230">
    <property type="entry name" value="Single hybrid motif"/>
    <property type="match status" value="2"/>
</dbReference>
<keyword evidence="2" id="KW-0175">Coiled coil</keyword>
<dbReference type="Gene3D" id="2.40.30.170">
    <property type="match status" value="1"/>
</dbReference>
<feature type="signal peptide" evidence="3">
    <location>
        <begin position="1"/>
        <end position="22"/>
    </location>
</feature>
<sequence length="356" mass="37322">MRKILSLLLCLPLALLCAPALAQDLEDLGAMDTATGAVEAARTVDVTAPFSGVLLPFDVEAGDRVEAGEALLCMDTTKVYAPFDGTLSAVFAGEGDDADAFTARYGGLASLEPAERLTLACTAYGAYDDAEHKIVHVGETLYYKNATGDKVTGTGRVVAVTAEGFQVEVLTGEPEVGQRVDLYRDADHESDERVGRGACRAATAIPIAGTGRVLRVHAQEGAFVRAGDLLFELVGTDAAPQGLSDTLCAPEAGVVTAVPVADGQQVYKGQVLLTLADEDSLRVTAEVDEMDLGAIAVGDRLPVVFDRYPDTVYEGSVTSISAQGVVRQNASYYTVKLDVDAPGLLLGMSATVYLPR</sequence>
<name>A0A9D0Z9A0_9FIRM</name>
<reference evidence="4" key="1">
    <citation type="submission" date="2020-10" db="EMBL/GenBank/DDBJ databases">
        <authorList>
            <person name="Gilroy R."/>
        </authorList>
    </citation>
    <scope>NUCLEOTIDE SEQUENCE</scope>
    <source>
        <strain evidence="4">ChiSxjej2B14-6234</strain>
    </source>
</reference>
<feature type="chain" id="PRO_5038985154" evidence="3">
    <location>
        <begin position="23"/>
        <end position="356"/>
    </location>
</feature>
<dbReference type="InterPro" id="IPR050465">
    <property type="entry name" value="UPF0194_transport"/>
</dbReference>
<gene>
    <name evidence="4" type="ORF">IAB73_04755</name>
</gene>
<proteinExistence type="predicted"/>
<evidence type="ECO:0000256" key="1">
    <source>
        <dbReference type="ARBA" id="ARBA00004196"/>
    </source>
</evidence>
<organism evidence="4 5">
    <name type="scientific">Candidatus Onthenecus intestinigallinarum</name>
    <dbReference type="NCBI Taxonomy" id="2840875"/>
    <lineage>
        <taxon>Bacteria</taxon>
        <taxon>Bacillati</taxon>
        <taxon>Bacillota</taxon>
        <taxon>Clostridia</taxon>
        <taxon>Eubacteriales</taxon>
        <taxon>Candidatus Onthenecus</taxon>
    </lineage>
</organism>
<reference evidence="4" key="2">
    <citation type="journal article" date="2021" name="PeerJ">
        <title>Extensive microbial diversity within the chicken gut microbiome revealed by metagenomics and culture.</title>
        <authorList>
            <person name="Gilroy R."/>
            <person name="Ravi A."/>
            <person name="Getino M."/>
            <person name="Pursley I."/>
            <person name="Horton D.L."/>
            <person name="Alikhan N.F."/>
            <person name="Baker D."/>
            <person name="Gharbi K."/>
            <person name="Hall N."/>
            <person name="Watson M."/>
            <person name="Adriaenssens E.M."/>
            <person name="Foster-Nyarko E."/>
            <person name="Jarju S."/>
            <person name="Secka A."/>
            <person name="Antonio M."/>
            <person name="Oren A."/>
            <person name="Chaudhuri R.R."/>
            <person name="La Ragione R."/>
            <person name="Hildebrand F."/>
            <person name="Pallen M.J."/>
        </authorList>
    </citation>
    <scope>NUCLEOTIDE SEQUENCE</scope>
    <source>
        <strain evidence="4">ChiSxjej2B14-6234</strain>
    </source>
</reference>
<dbReference type="Gene3D" id="2.40.50.100">
    <property type="match status" value="2"/>
</dbReference>
<comment type="subcellular location">
    <subcellularLocation>
        <location evidence="1">Cell envelope</location>
    </subcellularLocation>
</comment>
<evidence type="ECO:0000256" key="2">
    <source>
        <dbReference type="ARBA" id="ARBA00023054"/>
    </source>
</evidence>